<dbReference type="AlphaFoldDB" id="A0A1C4DHL2"/>
<sequence length="225" mass="25992">MLECQSLFGVFREWLVLFCGCWFGAGAVWGFWADIRMVSVAYWDLPTKNRGLPTIIGICRQKFRITNNFSDLPTKINHLPTILQKSTNFTRALLHGNAACQMTNCRRDGQTFFIRFNVRNLNISPIYSSFRPIFKYIVQINLISTKSTRYRRFFKNRQISPPPRCATHQSHIGAGGWCFAPPISNLKFHPHPNTKKPHPNPGAWPLHHNTKPHFNTLPRAQSHTF</sequence>
<proteinExistence type="predicted"/>
<evidence type="ECO:0000313" key="4">
    <source>
        <dbReference type="Proteomes" id="UP000181997"/>
    </source>
</evidence>
<gene>
    <name evidence="3" type="ORF">GA0061094_3865</name>
</gene>
<reference evidence="4" key="1">
    <citation type="submission" date="2016-08" db="EMBL/GenBank/DDBJ databases">
        <authorList>
            <person name="Varghese N."/>
            <person name="Submissions Spin"/>
        </authorList>
    </citation>
    <scope>NUCLEOTIDE SEQUENCE [LARGE SCALE GENOMIC DNA]</scope>
    <source>
        <strain evidence="4">SGD-1123</strain>
    </source>
</reference>
<feature type="region of interest" description="Disordered" evidence="1">
    <location>
        <begin position="189"/>
        <end position="225"/>
    </location>
</feature>
<feature type="transmembrane region" description="Helical" evidence="2">
    <location>
        <begin position="14"/>
        <end position="32"/>
    </location>
</feature>
<keyword evidence="2" id="KW-0812">Transmembrane</keyword>
<keyword evidence="4" id="KW-1185">Reference proteome</keyword>
<evidence type="ECO:0000313" key="3">
    <source>
        <dbReference type="EMBL" id="SCC30795.1"/>
    </source>
</evidence>
<name>A0A1C4DHL2_9BACI</name>
<evidence type="ECO:0000256" key="2">
    <source>
        <dbReference type="SAM" id="Phobius"/>
    </source>
</evidence>
<dbReference type="EMBL" id="FMAU01000006">
    <property type="protein sequence ID" value="SCC30795.1"/>
    <property type="molecule type" value="Genomic_DNA"/>
</dbReference>
<feature type="compositionally biased region" description="Basic residues" evidence="1">
    <location>
        <begin position="189"/>
        <end position="198"/>
    </location>
</feature>
<accession>A0A1C4DHL2</accession>
<protein>
    <submittedName>
        <fullName evidence="3">Uncharacterized protein</fullName>
    </submittedName>
</protein>
<organism evidence="3 4">
    <name type="scientific">[Bacillus] enclensis</name>
    <dbReference type="NCBI Taxonomy" id="1402860"/>
    <lineage>
        <taxon>Bacteria</taxon>
        <taxon>Bacillati</taxon>
        <taxon>Bacillota</taxon>
        <taxon>Bacilli</taxon>
        <taxon>Bacillales</taxon>
        <taxon>Bacillaceae</taxon>
        <taxon>Rossellomorea</taxon>
    </lineage>
</organism>
<keyword evidence="2" id="KW-1133">Transmembrane helix</keyword>
<keyword evidence="2" id="KW-0472">Membrane</keyword>
<evidence type="ECO:0000256" key="1">
    <source>
        <dbReference type="SAM" id="MobiDB-lite"/>
    </source>
</evidence>
<dbReference type="Proteomes" id="UP000181997">
    <property type="component" value="Unassembled WGS sequence"/>
</dbReference>